<reference evidence="2" key="1">
    <citation type="journal article" date="2020" name="Nat. Commun.">
        <title>Genome sequence of the cluster root forming white lupin.</title>
        <authorList>
            <person name="Hufnagel B."/>
            <person name="Marques A."/>
            <person name="Soriano A."/>
            <person name="Marques L."/>
            <person name="Divol F."/>
            <person name="Doumas P."/>
            <person name="Sallet E."/>
            <person name="Mancinotti D."/>
            <person name="Carrere S."/>
            <person name="Marande W."/>
            <person name="Arribat S."/>
            <person name="Keller J."/>
            <person name="Huneau C."/>
            <person name="Blein T."/>
            <person name="Aime D."/>
            <person name="Laguerre M."/>
            <person name="Taylor J."/>
            <person name="Schubert V."/>
            <person name="Nelson M."/>
            <person name="Geu-Flores F."/>
            <person name="Crespi M."/>
            <person name="Gallardo-Guerrero K."/>
            <person name="Delaux P.-M."/>
            <person name="Salse J."/>
            <person name="Berges H."/>
            <person name="Guyot R."/>
            <person name="Gouzy J."/>
            <person name="Peret B."/>
        </authorList>
    </citation>
    <scope>NUCLEOTIDE SEQUENCE [LARGE SCALE GENOMIC DNA]</scope>
    <source>
        <strain evidence="2">cv. Amiga</strain>
    </source>
</reference>
<dbReference type="AlphaFoldDB" id="A0A6A4Q6H7"/>
<proteinExistence type="predicted"/>
<dbReference type="EMBL" id="WOCE01000008">
    <property type="protein sequence ID" value="KAE9609451.1"/>
    <property type="molecule type" value="Genomic_DNA"/>
</dbReference>
<keyword evidence="2" id="KW-1185">Reference proteome</keyword>
<sequence>MKLTAAANFGRIFKIFFFSLTKRLVWSMGFCMLDRGVLSLYRLGHC</sequence>
<evidence type="ECO:0000313" key="2">
    <source>
        <dbReference type="Proteomes" id="UP000447434"/>
    </source>
</evidence>
<accession>A0A6A4Q6H7</accession>
<gene>
    <name evidence="1" type="ORF">Lalb_Chr08g0246291</name>
</gene>
<comment type="caution">
    <text evidence="1">The sequence shown here is derived from an EMBL/GenBank/DDBJ whole genome shotgun (WGS) entry which is preliminary data.</text>
</comment>
<name>A0A6A4Q6H7_LUPAL</name>
<organism evidence="1 2">
    <name type="scientific">Lupinus albus</name>
    <name type="common">White lupine</name>
    <name type="synonym">Lupinus termis</name>
    <dbReference type="NCBI Taxonomy" id="3870"/>
    <lineage>
        <taxon>Eukaryota</taxon>
        <taxon>Viridiplantae</taxon>
        <taxon>Streptophyta</taxon>
        <taxon>Embryophyta</taxon>
        <taxon>Tracheophyta</taxon>
        <taxon>Spermatophyta</taxon>
        <taxon>Magnoliopsida</taxon>
        <taxon>eudicotyledons</taxon>
        <taxon>Gunneridae</taxon>
        <taxon>Pentapetalae</taxon>
        <taxon>rosids</taxon>
        <taxon>fabids</taxon>
        <taxon>Fabales</taxon>
        <taxon>Fabaceae</taxon>
        <taxon>Papilionoideae</taxon>
        <taxon>50 kb inversion clade</taxon>
        <taxon>genistoids sensu lato</taxon>
        <taxon>core genistoids</taxon>
        <taxon>Genisteae</taxon>
        <taxon>Lupinus</taxon>
    </lineage>
</organism>
<protein>
    <submittedName>
        <fullName evidence="1">Uncharacterized protein</fullName>
    </submittedName>
</protein>
<evidence type="ECO:0000313" key="1">
    <source>
        <dbReference type="EMBL" id="KAE9609451.1"/>
    </source>
</evidence>
<dbReference type="Proteomes" id="UP000447434">
    <property type="component" value="Chromosome 8"/>
</dbReference>